<accession>A0A2P2CH67</accession>
<dbReference type="EMBL" id="CZKB01000017">
    <property type="protein sequence ID" value="CUR61287.1"/>
    <property type="molecule type" value="Genomic_DNA"/>
</dbReference>
<dbReference type="Gene3D" id="3.90.79.10">
    <property type="entry name" value="Nucleoside Triphosphate Pyrophosphohydrolase"/>
    <property type="match status" value="2"/>
</dbReference>
<dbReference type="InterPro" id="IPR015797">
    <property type="entry name" value="NUDIX_hydrolase-like_dom_sf"/>
</dbReference>
<feature type="domain" description="Nudix hydrolase" evidence="3">
    <location>
        <begin position="155"/>
        <end position="294"/>
    </location>
</feature>
<dbReference type="PRINTS" id="PR00502">
    <property type="entry name" value="NUDIXFAMILY"/>
</dbReference>
<dbReference type="InterPro" id="IPR000086">
    <property type="entry name" value="NUDIX_hydrolase_dom"/>
</dbReference>
<name>A0A2P2CH67_9ZZZZ</name>
<evidence type="ECO:0000256" key="1">
    <source>
        <dbReference type="ARBA" id="ARBA00001946"/>
    </source>
</evidence>
<dbReference type="AlphaFoldDB" id="A0A2P2CH67"/>
<organism evidence="4">
    <name type="scientific">metagenome</name>
    <dbReference type="NCBI Taxonomy" id="256318"/>
    <lineage>
        <taxon>unclassified sequences</taxon>
        <taxon>metagenomes</taxon>
    </lineage>
</organism>
<comment type="cofactor">
    <cofactor evidence="1">
        <name>Mg(2+)</name>
        <dbReference type="ChEBI" id="CHEBI:18420"/>
    </cofactor>
</comment>
<dbReference type="PROSITE" id="PS00893">
    <property type="entry name" value="NUDIX_BOX"/>
    <property type="match status" value="2"/>
</dbReference>
<dbReference type="CDD" id="cd02883">
    <property type="entry name" value="NUDIX_Hydrolase"/>
    <property type="match status" value="2"/>
</dbReference>
<gene>
    <name evidence="4" type="ORF">NOCA1240390</name>
</gene>
<dbReference type="InterPro" id="IPR020476">
    <property type="entry name" value="Nudix_hydrolase"/>
</dbReference>
<dbReference type="SUPFAM" id="SSF55811">
    <property type="entry name" value="Nudix"/>
    <property type="match status" value="2"/>
</dbReference>
<dbReference type="PANTHER" id="PTHR43046">
    <property type="entry name" value="GDP-MANNOSE MANNOSYL HYDROLASE"/>
    <property type="match status" value="1"/>
</dbReference>
<feature type="domain" description="Nudix hydrolase" evidence="3">
    <location>
        <begin position="7"/>
        <end position="150"/>
    </location>
</feature>
<dbReference type="InterPro" id="IPR020084">
    <property type="entry name" value="NUDIX_hydrolase_CS"/>
</dbReference>
<dbReference type="Pfam" id="PF00293">
    <property type="entry name" value="NUDIX"/>
    <property type="match status" value="2"/>
</dbReference>
<evidence type="ECO:0000256" key="2">
    <source>
        <dbReference type="ARBA" id="ARBA00022801"/>
    </source>
</evidence>
<dbReference type="PROSITE" id="PS51462">
    <property type="entry name" value="NUDIX"/>
    <property type="match status" value="2"/>
</dbReference>
<sequence length="312" mass="33400">MGSLPRRQRVGAYAVILREREGLVEVLLSRLAPRVSRTELWTLPGGGVDHGEDPRDALIREVHEETGLAAAIGDRARVYSAHMPRAPRDGQLVDAHAIRIVYDGWVAPDAPEPQVLEVDGSTMEAAWKPLADVASGAVPVSALVGEALVDHQPFRLQRVAAYALAERGGQVLLTRLSARAAHPGRWTLPGGGIDHGERPAVALAREVEEECGLACEVGELLDVHDSHFSGTAPSGRIEDFHGVHLLYRATVADGEPRVVEEDGTTDAVAWIDLTDVADGSVPVLDLVRYALGLDTAPDPRDHPTIENGDSGD</sequence>
<evidence type="ECO:0000259" key="3">
    <source>
        <dbReference type="PROSITE" id="PS51462"/>
    </source>
</evidence>
<dbReference type="PANTHER" id="PTHR43046:SF14">
    <property type="entry name" value="MUTT_NUDIX FAMILY PROTEIN"/>
    <property type="match status" value="1"/>
</dbReference>
<dbReference type="GO" id="GO:0016787">
    <property type="term" value="F:hydrolase activity"/>
    <property type="evidence" value="ECO:0007669"/>
    <property type="project" value="UniProtKB-KW"/>
</dbReference>
<proteinExistence type="predicted"/>
<keyword evidence="2 4" id="KW-0378">Hydrolase</keyword>
<evidence type="ECO:0000313" key="4">
    <source>
        <dbReference type="EMBL" id="CUR61287.1"/>
    </source>
</evidence>
<protein>
    <submittedName>
        <fullName evidence="4">NUDIX hydrolase</fullName>
    </submittedName>
</protein>
<reference evidence="4" key="1">
    <citation type="submission" date="2015-08" db="EMBL/GenBank/DDBJ databases">
        <authorList>
            <person name="Babu N.S."/>
            <person name="Beckwith C.J."/>
            <person name="Beseler K.G."/>
            <person name="Brison A."/>
            <person name="Carone J.V."/>
            <person name="Caskin T.P."/>
            <person name="Diamond M."/>
            <person name="Durham M.E."/>
            <person name="Foxe J.M."/>
            <person name="Go M."/>
            <person name="Henderson B.A."/>
            <person name="Jones I.B."/>
            <person name="McGettigan J.A."/>
            <person name="Micheletti S.J."/>
            <person name="Nasrallah M.E."/>
            <person name="Ortiz D."/>
            <person name="Piller C.R."/>
            <person name="Privatt S.R."/>
            <person name="Schneider S.L."/>
            <person name="Sharp S."/>
            <person name="Smith T.C."/>
            <person name="Stanton J.D."/>
            <person name="Ullery H.E."/>
            <person name="Wilson R.J."/>
            <person name="Serrano M.G."/>
            <person name="Buck G."/>
            <person name="Lee V."/>
            <person name="Wang Y."/>
            <person name="Carvalho R."/>
            <person name="Voegtly L."/>
            <person name="Shi R."/>
            <person name="Duckworth R."/>
            <person name="Johnson A."/>
            <person name="Loviza R."/>
            <person name="Walstead R."/>
            <person name="Shah Z."/>
            <person name="Kiflezghi M."/>
            <person name="Wade K."/>
            <person name="Ball S.L."/>
            <person name="Bradley K.W."/>
            <person name="Asai D.J."/>
            <person name="Bowman C.A."/>
            <person name="Russell D.A."/>
            <person name="Pope W.H."/>
            <person name="Jacobs-Sera D."/>
            <person name="Hendrix R.W."/>
            <person name="Hatfull G.F."/>
        </authorList>
    </citation>
    <scope>NUCLEOTIDE SEQUENCE</scope>
</reference>